<dbReference type="GO" id="GO:0009264">
    <property type="term" value="P:deoxyribonucleotide catabolic process"/>
    <property type="evidence" value="ECO:0007669"/>
    <property type="project" value="InterPro"/>
</dbReference>
<dbReference type="EMBL" id="CP003360">
    <property type="protein sequence ID" value="AFM25532.1"/>
    <property type="molecule type" value="Genomic_DNA"/>
</dbReference>
<dbReference type="Pfam" id="PF06941">
    <property type="entry name" value="NT5C"/>
    <property type="match status" value="1"/>
</dbReference>
<accession>I4C7J1</accession>
<evidence type="ECO:0000313" key="2">
    <source>
        <dbReference type="EMBL" id="AFM25532.1"/>
    </source>
</evidence>
<dbReference type="GO" id="GO:0008253">
    <property type="term" value="F:5'-nucleotidase activity"/>
    <property type="evidence" value="ECO:0007669"/>
    <property type="project" value="InterPro"/>
</dbReference>
<name>I4C7J1_DESTA</name>
<dbReference type="HOGENOM" id="CLU_1438981_0_0_7"/>
<evidence type="ECO:0000313" key="3">
    <source>
        <dbReference type="Proteomes" id="UP000006055"/>
    </source>
</evidence>
<sequence length="188" mass="21396">MRIAFDVDGVVLRSIEVILERVNALTGRNLQPSDLKSWELEPLGLDFNVLNDAVTYMFARKKIEPYAGAVLTLSRLYKQLNSPLLFITGRHAPETALRQLEALPWNPTVPEMIVIGGNRDKRSFLADHAVDFIVEDDPAHLQDYLDMGIGVGLMVQPWNRETKIPVTKRFHNWSELESWLIESNATIE</sequence>
<dbReference type="InterPro" id="IPR036412">
    <property type="entry name" value="HAD-like_sf"/>
</dbReference>
<dbReference type="OrthoDB" id="2471595at2"/>
<evidence type="ECO:0008006" key="4">
    <source>
        <dbReference type="Google" id="ProtNLM"/>
    </source>
</evidence>
<keyword evidence="3" id="KW-1185">Reference proteome</keyword>
<dbReference type="KEGG" id="dti:Desti_2863"/>
<comment type="similarity">
    <text evidence="1">Belongs to the 5'(3')-deoxyribonucleotidase family.</text>
</comment>
<dbReference type="Gene3D" id="3.40.50.1000">
    <property type="entry name" value="HAD superfamily/HAD-like"/>
    <property type="match status" value="1"/>
</dbReference>
<dbReference type="InterPro" id="IPR023214">
    <property type="entry name" value="HAD_sf"/>
</dbReference>
<dbReference type="InterPro" id="IPR010708">
    <property type="entry name" value="5'(3')-deoxyribonucleotidase"/>
</dbReference>
<dbReference type="STRING" id="706587.Desti_2863"/>
<dbReference type="Proteomes" id="UP000006055">
    <property type="component" value="Chromosome"/>
</dbReference>
<evidence type="ECO:0000256" key="1">
    <source>
        <dbReference type="ARBA" id="ARBA00009589"/>
    </source>
</evidence>
<protein>
    <recommendedName>
        <fullName evidence="4">Nucleotidase</fullName>
    </recommendedName>
</protein>
<dbReference type="RefSeq" id="WP_014810670.1">
    <property type="nucleotide sequence ID" value="NC_018025.1"/>
</dbReference>
<gene>
    <name evidence="2" type="ordered locus">Desti_2863</name>
</gene>
<proteinExistence type="inferred from homology"/>
<organism evidence="2 3">
    <name type="scientific">Desulfomonile tiedjei (strain ATCC 49306 / DSM 6799 / DCB-1)</name>
    <dbReference type="NCBI Taxonomy" id="706587"/>
    <lineage>
        <taxon>Bacteria</taxon>
        <taxon>Pseudomonadati</taxon>
        <taxon>Thermodesulfobacteriota</taxon>
        <taxon>Desulfomonilia</taxon>
        <taxon>Desulfomonilales</taxon>
        <taxon>Desulfomonilaceae</taxon>
        <taxon>Desulfomonile</taxon>
    </lineage>
</organism>
<dbReference type="AlphaFoldDB" id="I4C7J1"/>
<dbReference type="eggNOG" id="COG5663">
    <property type="taxonomic scope" value="Bacteria"/>
</dbReference>
<reference evidence="3" key="1">
    <citation type="submission" date="2012-06" db="EMBL/GenBank/DDBJ databases">
        <title>Complete sequence of chromosome of Desulfomonile tiedjei DSM 6799.</title>
        <authorList>
            <person name="Lucas S."/>
            <person name="Copeland A."/>
            <person name="Lapidus A."/>
            <person name="Glavina del Rio T."/>
            <person name="Dalin E."/>
            <person name="Tice H."/>
            <person name="Bruce D."/>
            <person name="Goodwin L."/>
            <person name="Pitluck S."/>
            <person name="Peters L."/>
            <person name="Ovchinnikova G."/>
            <person name="Zeytun A."/>
            <person name="Lu M."/>
            <person name="Kyrpides N."/>
            <person name="Mavromatis K."/>
            <person name="Ivanova N."/>
            <person name="Brettin T."/>
            <person name="Detter J.C."/>
            <person name="Han C."/>
            <person name="Larimer F."/>
            <person name="Land M."/>
            <person name="Hauser L."/>
            <person name="Markowitz V."/>
            <person name="Cheng J.-F."/>
            <person name="Hugenholtz P."/>
            <person name="Woyke T."/>
            <person name="Wu D."/>
            <person name="Spring S."/>
            <person name="Schroeder M."/>
            <person name="Brambilla E."/>
            <person name="Klenk H.-P."/>
            <person name="Eisen J.A."/>
        </authorList>
    </citation>
    <scope>NUCLEOTIDE SEQUENCE [LARGE SCALE GENOMIC DNA]</scope>
    <source>
        <strain evidence="3">ATCC 49306 / DSM 6799 / DCB-1</strain>
    </source>
</reference>
<dbReference type="SUPFAM" id="SSF56784">
    <property type="entry name" value="HAD-like"/>
    <property type="match status" value="1"/>
</dbReference>